<protein>
    <recommendedName>
        <fullName evidence="2">C2 domain-containing protein</fullName>
    </recommendedName>
</protein>
<evidence type="ECO:0000313" key="4">
    <source>
        <dbReference type="Proteomes" id="UP000437017"/>
    </source>
</evidence>
<dbReference type="InterPro" id="IPR000008">
    <property type="entry name" value="C2_dom"/>
</dbReference>
<dbReference type="GO" id="GO:0098793">
    <property type="term" value="C:presynapse"/>
    <property type="evidence" value="ECO:0007669"/>
    <property type="project" value="GOC"/>
</dbReference>
<organism evidence="3 4">
    <name type="scientific">Balaenoptera physalus</name>
    <name type="common">Fin whale</name>
    <name type="synonym">Balaena physalus</name>
    <dbReference type="NCBI Taxonomy" id="9770"/>
    <lineage>
        <taxon>Eukaryota</taxon>
        <taxon>Metazoa</taxon>
        <taxon>Chordata</taxon>
        <taxon>Craniata</taxon>
        <taxon>Vertebrata</taxon>
        <taxon>Euteleostomi</taxon>
        <taxon>Mammalia</taxon>
        <taxon>Eutheria</taxon>
        <taxon>Laurasiatheria</taxon>
        <taxon>Artiodactyla</taxon>
        <taxon>Whippomorpha</taxon>
        <taxon>Cetacea</taxon>
        <taxon>Mysticeti</taxon>
        <taxon>Balaenopteridae</taxon>
        <taxon>Balaenoptera</taxon>
    </lineage>
</organism>
<dbReference type="SMART" id="SM00239">
    <property type="entry name" value="C2"/>
    <property type="match status" value="1"/>
</dbReference>
<gene>
    <name evidence="3" type="ORF">E2I00_011599</name>
</gene>
<evidence type="ECO:0000313" key="3">
    <source>
        <dbReference type="EMBL" id="KAB0390076.1"/>
    </source>
</evidence>
<comment type="caution">
    <text evidence="3">The sequence shown here is derived from an EMBL/GenBank/DDBJ whole genome shotgun (WGS) entry which is preliminary data.</text>
</comment>
<sequence>PGPIRPIYLISDYFPHFYPFAEPPCAPETYALQSFDVCLERRRLTKRPESLDTARGMSLYEEVGRTVGPSEDWGGRSGVAQAEVCQAGIDVGWTGVQAQAGLEKLRPSRSAALYLHPNGGKKSKYKTSVREKTPNPEFNEEFLCAGPREELAQKTLLVSVWDGDPGTADDFTGRVQLNSRARGERQQHWRECLGRSDHQLELWHPLDGVPLQLSD</sequence>
<dbReference type="GO" id="GO:0017158">
    <property type="term" value="P:regulation of calcium ion-dependent exocytosis"/>
    <property type="evidence" value="ECO:0007669"/>
    <property type="project" value="TreeGrafter"/>
</dbReference>
<keyword evidence="1" id="KW-0479">Metal-binding</keyword>
<dbReference type="GO" id="GO:0046872">
    <property type="term" value="F:metal ion binding"/>
    <property type="evidence" value="ECO:0007669"/>
    <property type="project" value="UniProtKB-KW"/>
</dbReference>
<feature type="non-terminal residue" evidence="3">
    <location>
        <position position="1"/>
    </location>
</feature>
<dbReference type="InterPro" id="IPR043566">
    <property type="entry name" value="Rabphilin/DOC2/Noc2"/>
</dbReference>
<dbReference type="Proteomes" id="UP000437017">
    <property type="component" value="Unassembled WGS sequence"/>
</dbReference>
<dbReference type="PANTHER" id="PTHR45729">
    <property type="entry name" value="RABPHILIN, ISOFORM A"/>
    <property type="match status" value="1"/>
</dbReference>
<dbReference type="GO" id="GO:0061669">
    <property type="term" value="P:spontaneous neurotransmitter secretion"/>
    <property type="evidence" value="ECO:0007669"/>
    <property type="project" value="TreeGrafter"/>
</dbReference>
<dbReference type="PANTHER" id="PTHR45729:SF7">
    <property type="entry name" value="DOUBLE C2-LIKE DOMAIN-CONTAINING PROTEIN GAMMA"/>
    <property type="match status" value="1"/>
</dbReference>
<evidence type="ECO:0000256" key="1">
    <source>
        <dbReference type="ARBA" id="ARBA00022723"/>
    </source>
</evidence>
<dbReference type="SUPFAM" id="SSF49562">
    <property type="entry name" value="C2 domain (Calcium/lipid-binding domain, CaLB)"/>
    <property type="match status" value="1"/>
</dbReference>
<name>A0A643BQ30_BALPH</name>
<accession>A0A643BQ30</accession>
<dbReference type="AlphaFoldDB" id="A0A643BQ30"/>
<proteinExistence type="predicted"/>
<dbReference type="EMBL" id="SGJD01005989">
    <property type="protein sequence ID" value="KAB0390076.1"/>
    <property type="molecule type" value="Genomic_DNA"/>
</dbReference>
<dbReference type="GO" id="GO:0006887">
    <property type="term" value="P:exocytosis"/>
    <property type="evidence" value="ECO:0007669"/>
    <property type="project" value="TreeGrafter"/>
</dbReference>
<evidence type="ECO:0000259" key="2">
    <source>
        <dbReference type="PROSITE" id="PS50004"/>
    </source>
</evidence>
<dbReference type="InterPro" id="IPR035892">
    <property type="entry name" value="C2_domain_sf"/>
</dbReference>
<dbReference type="PROSITE" id="PS50004">
    <property type="entry name" value="C2"/>
    <property type="match status" value="1"/>
</dbReference>
<dbReference type="Gene3D" id="2.60.40.150">
    <property type="entry name" value="C2 domain"/>
    <property type="match status" value="1"/>
</dbReference>
<reference evidence="3 4" key="1">
    <citation type="journal article" date="2019" name="PLoS ONE">
        <title>Genomic analyses reveal an absence of contemporary introgressive admixture between fin whales and blue whales, despite known hybrids.</title>
        <authorList>
            <person name="Westbury M.V."/>
            <person name="Petersen B."/>
            <person name="Lorenzen E.D."/>
        </authorList>
    </citation>
    <scope>NUCLEOTIDE SEQUENCE [LARGE SCALE GENOMIC DNA]</scope>
    <source>
        <strain evidence="3">FinWhale-01</strain>
    </source>
</reference>
<feature type="domain" description="C2" evidence="2">
    <location>
        <begin position="59"/>
        <end position="204"/>
    </location>
</feature>
<keyword evidence="4" id="KW-1185">Reference proteome</keyword>
<dbReference type="OrthoDB" id="10059918at2759"/>
<dbReference type="Pfam" id="PF00168">
    <property type="entry name" value="C2"/>
    <property type="match status" value="1"/>
</dbReference>